<gene>
    <name evidence="2" type="ORF">OFUS_LOCUS23390</name>
</gene>
<evidence type="ECO:0000256" key="1">
    <source>
        <dbReference type="SAM" id="MobiDB-lite"/>
    </source>
</evidence>
<comment type="caution">
    <text evidence="2">The sequence shown here is derived from an EMBL/GenBank/DDBJ whole genome shotgun (WGS) entry which is preliminary data.</text>
</comment>
<proteinExistence type="predicted"/>
<feature type="compositionally biased region" description="Basic and acidic residues" evidence="1">
    <location>
        <begin position="276"/>
        <end position="292"/>
    </location>
</feature>
<dbReference type="EMBL" id="CAIIXF020000011">
    <property type="protein sequence ID" value="CAH1799375.1"/>
    <property type="molecule type" value="Genomic_DNA"/>
</dbReference>
<feature type="region of interest" description="Disordered" evidence="1">
    <location>
        <begin position="276"/>
        <end position="295"/>
    </location>
</feature>
<dbReference type="Proteomes" id="UP000749559">
    <property type="component" value="Unassembled WGS sequence"/>
</dbReference>
<sequence>MASSNSIWRMDKAPSIQEDVYHRVRLYRSPKQTYTKGTRIMYEYNGLTGNNWLSSIGIENRESQKHLQINTPKRQRPITPVIKINSILELGIKERAKSANAILGRRHFDTKDSALCGDNVMTCKSVFPKSQQIDGINDICNDTVCDGANTTRNGSISLDLSELPKIDPMIQCKEFIYNDKFQNRPQTHIGYHHIKRPFENWHQNKTENVKEEFPNLNIRQLIACRQNAKQVKEGTNENDGVKDKQTSEQTTVFVEQETVCFNTIDNMKKAFAERVKSAPVQPHKDPINDKEGGISNKGIWESKDPYLAFLKSKKTQVSRQKNVTKIRGSFLKPLMYSEDLDICCHNHGKCNDCFKACLASDDVVEKVKNDNRQGKLVKSTRKVRPKPKLLLKRMNKSYDESWKPK</sequence>
<protein>
    <submittedName>
        <fullName evidence="2">Uncharacterized protein</fullName>
    </submittedName>
</protein>
<name>A0A8J1XJ74_OWEFU</name>
<reference evidence="2" key="1">
    <citation type="submission" date="2022-03" db="EMBL/GenBank/DDBJ databases">
        <authorList>
            <person name="Martin C."/>
        </authorList>
    </citation>
    <scope>NUCLEOTIDE SEQUENCE</scope>
</reference>
<dbReference type="AlphaFoldDB" id="A0A8J1XJ74"/>
<keyword evidence="3" id="KW-1185">Reference proteome</keyword>
<dbReference type="OrthoDB" id="6287659at2759"/>
<organism evidence="2 3">
    <name type="scientific">Owenia fusiformis</name>
    <name type="common">Polychaete worm</name>
    <dbReference type="NCBI Taxonomy" id="6347"/>
    <lineage>
        <taxon>Eukaryota</taxon>
        <taxon>Metazoa</taxon>
        <taxon>Spiralia</taxon>
        <taxon>Lophotrochozoa</taxon>
        <taxon>Annelida</taxon>
        <taxon>Polychaeta</taxon>
        <taxon>Sedentaria</taxon>
        <taxon>Canalipalpata</taxon>
        <taxon>Sabellida</taxon>
        <taxon>Oweniida</taxon>
        <taxon>Oweniidae</taxon>
        <taxon>Owenia</taxon>
    </lineage>
</organism>
<evidence type="ECO:0000313" key="2">
    <source>
        <dbReference type="EMBL" id="CAH1799375.1"/>
    </source>
</evidence>
<evidence type="ECO:0000313" key="3">
    <source>
        <dbReference type="Proteomes" id="UP000749559"/>
    </source>
</evidence>
<accession>A0A8J1XJ74</accession>